<name>A0A8S5U430_9CAUD</name>
<organism evidence="1">
    <name type="scientific">Podoviridae sp. ctP1X6</name>
    <dbReference type="NCBI Taxonomy" id="2825246"/>
    <lineage>
        <taxon>Viruses</taxon>
        <taxon>Duplodnaviria</taxon>
        <taxon>Heunggongvirae</taxon>
        <taxon>Uroviricota</taxon>
        <taxon>Caudoviricetes</taxon>
    </lineage>
</organism>
<proteinExistence type="predicted"/>
<evidence type="ECO:0000313" key="1">
    <source>
        <dbReference type="EMBL" id="DAF89215.1"/>
    </source>
</evidence>
<sequence>MIKIIKNNEINKNTRYKFYTTGCNCCNGTNNINILEIKADGSNSGTIIPICDKCLQELKKKIEDLEVENVEV</sequence>
<reference evidence="1" key="1">
    <citation type="journal article" date="2021" name="Proc. Natl. Acad. Sci. U.S.A.">
        <title>A Catalog of Tens of Thousands of Viruses from Human Metagenomes Reveals Hidden Associations with Chronic Diseases.</title>
        <authorList>
            <person name="Tisza M.J."/>
            <person name="Buck C.B."/>
        </authorList>
    </citation>
    <scope>NUCLEOTIDE SEQUENCE</scope>
    <source>
        <strain evidence="1">CtP1X6</strain>
    </source>
</reference>
<accession>A0A8S5U430</accession>
<dbReference type="EMBL" id="BK016004">
    <property type="protein sequence ID" value="DAF89215.1"/>
    <property type="molecule type" value="Genomic_DNA"/>
</dbReference>
<protein>
    <submittedName>
        <fullName evidence="1">Uncharacterized protein</fullName>
    </submittedName>
</protein>